<accession>A0A1Y2EL68</accession>
<organism evidence="10 11">
    <name type="scientific">Neocallimastix californiae</name>
    <dbReference type="NCBI Taxonomy" id="1754190"/>
    <lineage>
        <taxon>Eukaryota</taxon>
        <taxon>Fungi</taxon>
        <taxon>Fungi incertae sedis</taxon>
        <taxon>Chytridiomycota</taxon>
        <taxon>Chytridiomycota incertae sedis</taxon>
        <taxon>Neocallimastigomycetes</taxon>
        <taxon>Neocallimastigales</taxon>
        <taxon>Neocallimastigaceae</taxon>
        <taxon>Neocallimastix</taxon>
    </lineage>
</organism>
<evidence type="ECO:0000256" key="7">
    <source>
        <dbReference type="ARBA" id="ARBA00023136"/>
    </source>
</evidence>
<evidence type="ECO:0000256" key="2">
    <source>
        <dbReference type="ARBA" id="ARBA00007715"/>
    </source>
</evidence>
<dbReference type="AlphaFoldDB" id="A0A1Y2EL68"/>
<evidence type="ECO:0000256" key="6">
    <source>
        <dbReference type="ARBA" id="ARBA00022989"/>
    </source>
</evidence>
<feature type="transmembrane region" description="Helical" evidence="9">
    <location>
        <begin position="72"/>
        <end position="98"/>
    </location>
</feature>
<dbReference type="InterPro" id="IPR009445">
    <property type="entry name" value="TMEM85/Emc4"/>
</dbReference>
<dbReference type="PANTHER" id="PTHR19315">
    <property type="entry name" value="ER MEMBRANE PROTEIN COMPLEX SUBUNIT 4"/>
    <property type="match status" value="1"/>
</dbReference>
<dbReference type="OrthoDB" id="369569at2759"/>
<dbReference type="EMBL" id="MCOG01000040">
    <property type="protein sequence ID" value="ORY72287.1"/>
    <property type="molecule type" value="Genomic_DNA"/>
</dbReference>
<evidence type="ECO:0000256" key="4">
    <source>
        <dbReference type="ARBA" id="ARBA00022692"/>
    </source>
</evidence>
<dbReference type="Proteomes" id="UP000193920">
    <property type="component" value="Unassembled WGS sequence"/>
</dbReference>
<keyword evidence="7 8" id="KW-0472">Membrane</keyword>
<dbReference type="GO" id="GO:0005789">
    <property type="term" value="C:endoplasmic reticulum membrane"/>
    <property type="evidence" value="ECO:0007669"/>
    <property type="project" value="UniProtKB-SubCell"/>
</dbReference>
<comment type="subcellular location">
    <subcellularLocation>
        <location evidence="1">Endoplasmic reticulum membrane</location>
        <topology evidence="1">Multi-pass membrane protein</topology>
    </subcellularLocation>
</comment>
<evidence type="ECO:0000256" key="8">
    <source>
        <dbReference type="PIRNR" id="PIRNR017207"/>
    </source>
</evidence>
<evidence type="ECO:0000256" key="9">
    <source>
        <dbReference type="SAM" id="Phobius"/>
    </source>
</evidence>
<dbReference type="PIRSF" id="PIRSF017207">
    <property type="entry name" value="UCP017207_TM-p85"/>
    <property type="match status" value="1"/>
</dbReference>
<evidence type="ECO:0000256" key="3">
    <source>
        <dbReference type="ARBA" id="ARBA00020820"/>
    </source>
</evidence>
<evidence type="ECO:0000313" key="11">
    <source>
        <dbReference type="Proteomes" id="UP000193920"/>
    </source>
</evidence>
<comment type="caution">
    <text evidence="10">The sequence shown here is derived from an EMBL/GenBank/DDBJ whole genome shotgun (WGS) entry which is preliminary data.</text>
</comment>
<sequence>MENPWALNYRTIDTSSRIKANSAIPAGFVVSKSEKLNKRKANIDQQQKDQNDIQKLKVKRAYEKAFNSVKGIFMNVIMMFMSGNSINQFTIIIVGMLLSNPIKALRQTNEVFKEFENENGDNSFLLKPKLTYIALSVAQLLVGLYKCASLGILPTTTSDWLTFEEPKTFLESVHGGTTF</sequence>
<evidence type="ECO:0000256" key="5">
    <source>
        <dbReference type="ARBA" id="ARBA00022824"/>
    </source>
</evidence>
<keyword evidence="5" id="KW-0256">Endoplasmic reticulum</keyword>
<keyword evidence="4 9" id="KW-0812">Transmembrane</keyword>
<keyword evidence="11" id="KW-1185">Reference proteome</keyword>
<protein>
    <recommendedName>
        <fullName evidence="3 8">ER membrane protein complex subunit 4</fullName>
    </recommendedName>
</protein>
<evidence type="ECO:0000256" key="1">
    <source>
        <dbReference type="ARBA" id="ARBA00004477"/>
    </source>
</evidence>
<name>A0A1Y2EL68_9FUNG</name>
<evidence type="ECO:0000313" key="10">
    <source>
        <dbReference type="EMBL" id="ORY72287.1"/>
    </source>
</evidence>
<comment type="similarity">
    <text evidence="2 8">Belongs to the EMC4 family.</text>
</comment>
<reference evidence="10 11" key="1">
    <citation type="submission" date="2016-08" db="EMBL/GenBank/DDBJ databases">
        <title>A Parts List for Fungal Cellulosomes Revealed by Comparative Genomics.</title>
        <authorList>
            <consortium name="DOE Joint Genome Institute"/>
            <person name="Haitjema C.H."/>
            <person name="Gilmore S.P."/>
            <person name="Henske J.K."/>
            <person name="Solomon K.V."/>
            <person name="De Groot R."/>
            <person name="Kuo A."/>
            <person name="Mondo S.J."/>
            <person name="Salamov A.A."/>
            <person name="Labutti K."/>
            <person name="Zhao Z."/>
            <person name="Chiniquy J."/>
            <person name="Barry K."/>
            <person name="Brewer H.M."/>
            <person name="Purvine S.O."/>
            <person name="Wright A.T."/>
            <person name="Boxma B."/>
            <person name="Van Alen T."/>
            <person name="Hackstein J.H."/>
            <person name="Baker S.E."/>
            <person name="Grigoriev I.V."/>
            <person name="O'Malley M.A."/>
        </authorList>
    </citation>
    <scope>NUCLEOTIDE SEQUENCE [LARGE SCALE GENOMIC DNA]</scope>
    <source>
        <strain evidence="10 11">G1</strain>
    </source>
</reference>
<gene>
    <name evidence="10" type="ORF">LY90DRAFT_503811</name>
</gene>
<dbReference type="STRING" id="1754190.A0A1Y2EL68"/>
<proteinExistence type="inferred from homology"/>
<dbReference type="Pfam" id="PF06417">
    <property type="entry name" value="EMC4"/>
    <property type="match status" value="1"/>
</dbReference>
<keyword evidence="6 9" id="KW-1133">Transmembrane helix</keyword>